<dbReference type="GO" id="GO:0006006">
    <property type="term" value="P:glucose metabolic process"/>
    <property type="evidence" value="ECO:0007669"/>
    <property type="project" value="TreeGrafter"/>
</dbReference>
<dbReference type="PANTHER" id="PTHR20884:SF8">
    <property type="entry name" value="GDP-D-GLUCOSE PHOSPHORYLASE 1"/>
    <property type="match status" value="1"/>
</dbReference>
<accession>A0A0M0J3V8</accession>
<feature type="domain" description="GDPGP1-like N-terminal" evidence="1">
    <location>
        <begin position="11"/>
        <end position="134"/>
    </location>
</feature>
<dbReference type="GO" id="GO:0080048">
    <property type="term" value="F:GDP-D-glucose phosphorylase activity"/>
    <property type="evidence" value="ECO:0007669"/>
    <property type="project" value="UniProtKB-EC"/>
</dbReference>
<dbReference type="EMBL" id="JWZX01003377">
    <property type="protein sequence ID" value="KOO21259.1"/>
    <property type="molecule type" value="Genomic_DNA"/>
</dbReference>
<proteinExistence type="predicted"/>
<gene>
    <name evidence="2" type="ORF">Ctob_000500</name>
</gene>
<dbReference type="GO" id="GO:0016787">
    <property type="term" value="F:hydrolase activity"/>
    <property type="evidence" value="ECO:0007669"/>
    <property type="project" value="UniProtKB-KW"/>
</dbReference>
<dbReference type="InterPro" id="IPR026506">
    <property type="entry name" value="GDPGP"/>
</dbReference>
<dbReference type="Pfam" id="PF26217">
    <property type="entry name" value="GDPGP1_N"/>
    <property type="match status" value="1"/>
</dbReference>
<dbReference type="InterPro" id="IPR043171">
    <property type="entry name" value="Ap4A_phos1/2-like"/>
</dbReference>
<organism evidence="2 3">
    <name type="scientific">Chrysochromulina tobinii</name>
    <dbReference type="NCBI Taxonomy" id="1460289"/>
    <lineage>
        <taxon>Eukaryota</taxon>
        <taxon>Haptista</taxon>
        <taxon>Haptophyta</taxon>
        <taxon>Prymnesiophyceae</taxon>
        <taxon>Prymnesiales</taxon>
        <taxon>Chrysochromulinaceae</taxon>
        <taxon>Chrysochromulina</taxon>
    </lineage>
</organism>
<protein>
    <recommendedName>
        <fullName evidence="1">GDPGP1-like N-terminal domain-containing protein</fullName>
    </recommendedName>
</protein>
<name>A0A0M0J3V8_9EUKA</name>
<dbReference type="Gene3D" id="3.30.428.70">
    <property type="match status" value="1"/>
</dbReference>
<dbReference type="GO" id="GO:0005737">
    <property type="term" value="C:cytoplasm"/>
    <property type="evidence" value="ECO:0007669"/>
    <property type="project" value="UniProtKB-SubCell"/>
</dbReference>
<evidence type="ECO:0000259" key="1">
    <source>
        <dbReference type="Pfam" id="PF26217"/>
    </source>
</evidence>
<comment type="caution">
    <text evidence="2">The sequence shown here is derived from an EMBL/GenBank/DDBJ whole genome shotgun (WGS) entry which is preliminary data.</text>
</comment>
<dbReference type="GO" id="GO:0005085">
    <property type="term" value="F:guanyl-nucleotide exchange factor activity"/>
    <property type="evidence" value="ECO:0007669"/>
    <property type="project" value="UniProtKB-KW"/>
</dbReference>
<dbReference type="GO" id="GO:0000166">
    <property type="term" value="F:nucleotide binding"/>
    <property type="evidence" value="ECO:0007669"/>
    <property type="project" value="UniProtKB-KW"/>
</dbReference>
<dbReference type="Proteomes" id="UP000037460">
    <property type="component" value="Unassembled WGS sequence"/>
</dbReference>
<dbReference type="OrthoDB" id="417175at2759"/>
<dbReference type="SUPFAM" id="SSF54197">
    <property type="entry name" value="HIT-like"/>
    <property type="match status" value="1"/>
</dbReference>
<evidence type="ECO:0000313" key="2">
    <source>
        <dbReference type="EMBL" id="KOO21259.1"/>
    </source>
</evidence>
<dbReference type="InterPro" id="IPR058866">
    <property type="entry name" value="GDPGP1_N"/>
</dbReference>
<sequence length="362" mass="40404">MYDAVDESEVRELMGLVFRKRLDARRNTKPKKSDDQLLVCTPFNPNGFHFGKIQNERERIVKLQLSASSSYSVLTNKFPLFPRHMLLTADALVPQQMNATHLRAICELQRKSSFCAYFNSWCASASINHFHVHLIDEFPPVTSFPLIAGPLVMGVRCLQPEGFPGFCYVFPKSAALPIVDTIISAMQVDNQPHNLLFTPRFIYVFPKPHVRPARSFELYPETVGGPELIGSFTVYNREVYDGLQLEHIAELCRINTAPLPSCVLLMPASSSLGDEAAVVGTARAHDDLSMTETATVKRLGGSIPNVSVTTGMLPSLPLQRTRSEGMPSIPLQRDRSLHMEDWPQDRPIARALNSNINKDSIA</sequence>
<evidence type="ECO:0000313" key="3">
    <source>
        <dbReference type="Proteomes" id="UP000037460"/>
    </source>
</evidence>
<reference evidence="3" key="1">
    <citation type="journal article" date="2015" name="PLoS Genet.">
        <title>Genome Sequence and Transcriptome Analyses of Chrysochromulina tobin: Metabolic Tools for Enhanced Algal Fitness in the Prominent Order Prymnesiales (Haptophyceae).</title>
        <authorList>
            <person name="Hovde B.T."/>
            <person name="Deodato C.R."/>
            <person name="Hunsperger H.M."/>
            <person name="Ryken S.A."/>
            <person name="Yost W."/>
            <person name="Jha R.K."/>
            <person name="Patterson J."/>
            <person name="Monnat R.J. Jr."/>
            <person name="Barlow S.B."/>
            <person name="Starkenburg S.R."/>
            <person name="Cattolico R.A."/>
        </authorList>
    </citation>
    <scope>NUCLEOTIDE SEQUENCE</scope>
    <source>
        <strain evidence="3">CCMP291</strain>
    </source>
</reference>
<dbReference type="PANTHER" id="PTHR20884">
    <property type="entry name" value="GDP-D-GLUCOSE PHOSPHORYLASE 1"/>
    <property type="match status" value="1"/>
</dbReference>
<dbReference type="AlphaFoldDB" id="A0A0M0J3V8"/>
<dbReference type="InterPro" id="IPR036265">
    <property type="entry name" value="HIT-like_sf"/>
</dbReference>
<keyword evidence="3" id="KW-1185">Reference proteome</keyword>